<name>A0ACB7T0Q9_HYAAI</name>
<comment type="caution">
    <text evidence="1">The sequence shown here is derived from an EMBL/GenBank/DDBJ whole genome shotgun (WGS) entry which is preliminary data.</text>
</comment>
<keyword evidence="2" id="KW-1185">Reference proteome</keyword>
<dbReference type="EMBL" id="CM023482">
    <property type="protein sequence ID" value="KAH6939696.1"/>
    <property type="molecule type" value="Genomic_DNA"/>
</dbReference>
<proteinExistence type="predicted"/>
<gene>
    <name evidence="1" type="ORF">HPB50_020829</name>
</gene>
<dbReference type="Proteomes" id="UP000821845">
    <property type="component" value="Chromosome 2"/>
</dbReference>
<reference evidence="1" key="1">
    <citation type="submission" date="2020-05" db="EMBL/GenBank/DDBJ databases">
        <title>Large-scale comparative analyses of tick genomes elucidate their genetic diversity and vector capacities.</title>
        <authorList>
            <person name="Jia N."/>
            <person name="Wang J."/>
            <person name="Shi W."/>
            <person name="Du L."/>
            <person name="Sun Y."/>
            <person name="Zhan W."/>
            <person name="Jiang J."/>
            <person name="Wang Q."/>
            <person name="Zhang B."/>
            <person name="Ji P."/>
            <person name="Sakyi L.B."/>
            <person name="Cui X."/>
            <person name="Yuan T."/>
            <person name="Jiang B."/>
            <person name="Yang W."/>
            <person name="Lam T.T.-Y."/>
            <person name="Chang Q."/>
            <person name="Ding S."/>
            <person name="Wang X."/>
            <person name="Zhu J."/>
            <person name="Ruan X."/>
            <person name="Zhao L."/>
            <person name="Wei J."/>
            <person name="Que T."/>
            <person name="Du C."/>
            <person name="Cheng J."/>
            <person name="Dai P."/>
            <person name="Han X."/>
            <person name="Huang E."/>
            <person name="Gao Y."/>
            <person name="Liu J."/>
            <person name="Shao H."/>
            <person name="Ye R."/>
            <person name="Li L."/>
            <person name="Wei W."/>
            <person name="Wang X."/>
            <person name="Wang C."/>
            <person name="Yang T."/>
            <person name="Huo Q."/>
            <person name="Li W."/>
            <person name="Guo W."/>
            <person name="Chen H."/>
            <person name="Zhou L."/>
            <person name="Ni X."/>
            <person name="Tian J."/>
            <person name="Zhou Y."/>
            <person name="Sheng Y."/>
            <person name="Liu T."/>
            <person name="Pan Y."/>
            <person name="Xia L."/>
            <person name="Li J."/>
            <person name="Zhao F."/>
            <person name="Cao W."/>
        </authorList>
    </citation>
    <scope>NUCLEOTIDE SEQUENCE</scope>
    <source>
        <strain evidence="1">Hyas-2018</strain>
    </source>
</reference>
<organism evidence="1 2">
    <name type="scientific">Hyalomma asiaticum</name>
    <name type="common">Tick</name>
    <dbReference type="NCBI Taxonomy" id="266040"/>
    <lineage>
        <taxon>Eukaryota</taxon>
        <taxon>Metazoa</taxon>
        <taxon>Ecdysozoa</taxon>
        <taxon>Arthropoda</taxon>
        <taxon>Chelicerata</taxon>
        <taxon>Arachnida</taxon>
        <taxon>Acari</taxon>
        <taxon>Parasitiformes</taxon>
        <taxon>Ixodida</taxon>
        <taxon>Ixodoidea</taxon>
        <taxon>Ixodidae</taxon>
        <taxon>Hyalomminae</taxon>
        <taxon>Hyalomma</taxon>
    </lineage>
</organism>
<sequence length="91" mass="9873">MSTCNSTTTLSTHPHSQPLRLSLSSTFDNVSHSAILAELAALNPGTRSYDYIRAFLTARTAEINIGDHSSPTHELGPSWQRSGRCIVAFSI</sequence>
<accession>A0ACB7T0Q9</accession>
<evidence type="ECO:0000313" key="2">
    <source>
        <dbReference type="Proteomes" id="UP000821845"/>
    </source>
</evidence>
<evidence type="ECO:0000313" key="1">
    <source>
        <dbReference type="EMBL" id="KAH6939696.1"/>
    </source>
</evidence>
<protein>
    <submittedName>
        <fullName evidence="1">Uncharacterized protein</fullName>
    </submittedName>
</protein>